<reference evidence="1 2" key="1">
    <citation type="submission" date="2013-11" db="EMBL/GenBank/DDBJ databases">
        <title>The Genome Sequence of Phytophthora parasitica CJ01A1.</title>
        <authorList>
            <consortium name="The Broad Institute Genomics Platform"/>
            <person name="Russ C."/>
            <person name="Tyler B."/>
            <person name="Panabieres F."/>
            <person name="Shan W."/>
            <person name="Tripathy S."/>
            <person name="Grunwald N."/>
            <person name="Machado M."/>
            <person name="Johnson C.S."/>
            <person name="Walker B."/>
            <person name="Young S.K."/>
            <person name="Zeng Q."/>
            <person name="Gargeya S."/>
            <person name="Fitzgerald M."/>
            <person name="Haas B."/>
            <person name="Abouelleil A."/>
            <person name="Allen A.W."/>
            <person name="Alvarado L."/>
            <person name="Arachchi H.M."/>
            <person name="Berlin A.M."/>
            <person name="Chapman S.B."/>
            <person name="Gainer-Dewar J."/>
            <person name="Goldberg J."/>
            <person name="Griggs A."/>
            <person name="Gujja S."/>
            <person name="Hansen M."/>
            <person name="Howarth C."/>
            <person name="Imamovic A."/>
            <person name="Ireland A."/>
            <person name="Larimer J."/>
            <person name="McCowan C."/>
            <person name="Murphy C."/>
            <person name="Pearson M."/>
            <person name="Poon T.W."/>
            <person name="Priest M."/>
            <person name="Roberts A."/>
            <person name="Saif S."/>
            <person name="Shea T."/>
            <person name="Sisk P."/>
            <person name="Sykes S."/>
            <person name="Wortman J."/>
            <person name="Nusbaum C."/>
            <person name="Birren B."/>
        </authorList>
    </citation>
    <scope>NUCLEOTIDE SEQUENCE [LARGE SCALE GENOMIC DNA]</scope>
    <source>
        <strain evidence="1 2">CJ01A1</strain>
    </source>
</reference>
<evidence type="ECO:0000313" key="2">
    <source>
        <dbReference type="Proteomes" id="UP000018958"/>
    </source>
</evidence>
<accession>W2XD59</accession>
<dbReference type="EMBL" id="ANIX01001279">
    <property type="protein sequence ID" value="ETP19884.1"/>
    <property type="molecule type" value="Genomic_DNA"/>
</dbReference>
<protein>
    <submittedName>
        <fullName evidence="1">Uncharacterized protein</fullName>
    </submittedName>
</protein>
<dbReference type="Proteomes" id="UP000018958">
    <property type="component" value="Unassembled WGS sequence"/>
</dbReference>
<gene>
    <name evidence="1" type="ORF">F441_06267</name>
</gene>
<dbReference type="OrthoDB" id="129017at2759"/>
<organism evidence="1 2">
    <name type="scientific">Phytophthora nicotianae CJ01A1</name>
    <dbReference type="NCBI Taxonomy" id="1317063"/>
    <lineage>
        <taxon>Eukaryota</taxon>
        <taxon>Sar</taxon>
        <taxon>Stramenopiles</taxon>
        <taxon>Oomycota</taxon>
        <taxon>Peronosporomycetes</taxon>
        <taxon>Peronosporales</taxon>
        <taxon>Peronosporaceae</taxon>
        <taxon>Phytophthora</taxon>
    </lineage>
</organism>
<sequence length="279" mass="31337">MLIWIKDMPATVDDYYAMCASSRFRDALVKYVDAIATASVPLDLSTCPSCDSKAIESVELERHAFRKSRPGALRPTTTACKDCGATFGGSELILKHAQQRISDAGESESNDEDIFHQIASSQPLPLPSTISASEAGTVSRALVRYQHHHWFHSKSCFKVTRRTPKGDVCRMFIPKESCKETTWTSENRIEMKRQRGNEYINAYVPVINALFKCNHDIKFLSAEEGPEKAYYAMKYSTKDQNDIENPWALHLNAFDKANNGLSGENNDAAIGRRRIQSMC</sequence>
<evidence type="ECO:0000313" key="1">
    <source>
        <dbReference type="EMBL" id="ETP19884.1"/>
    </source>
</evidence>
<comment type="caution">
    <text evidence="1">The sequence shown here is derived from an EMBL/GenBank/DDBJ whole genome shotgun (WGS) entry which is preliminary data.</text>
</comment>
<dbReference type="AlphaFoldDB" id="W2XD59"/>
<proteinExistence type="predicted"/>
<feature type="non-terminal residue" evidence="1">
    <location>
        <position position="279"/>
    </location>
</feature>
<name>W2XD59_PHYNI</name>